<keyword evidence="1" id="KW-0812">Transmembrane</keyword>
<proteinExistence type="predicted"/>
<gene>
    <name evidence="2" type="ORF">GCM10022267_77650</name>
</gene>
<protein>
    <submittedName>
        <fullName evidence="2">Uncharacterized protein</fullName>
    </submittedName>
</protein>
<dbReference type="Proteomes" id="UP001500711">
    <property type="component" value="Unassembled WGS sequence"/>
</dbReference>
<keyword evidence="1" id="KW-1133">Transmembrane helix</keyword>
<accession>A0ABP7C8U4</accession>
<reference evidence="3" key="1">
    <citation type="journal article" date="2019" name="Int. J. Syst. Evol. Microbiol.">
        <title>The Global Catalogue of Microorganisms (GCM) 10K type strain sequencing project: providing services to taxonomists for standard genome sequencing and annotation.</title>
        <authorList>
            <consortium name="The Broad Institute Genomics Platform"/>
            <consortium name="The Broad Institute Genome Sequencing Center for Infectious Disease"/>
            <person name="Wu L."/>
            <person name="Ma J."/>
        </authorList>
    </citation>
    <scope>NUCLEOTIDE SEQUENCE [LARGE SCALE GENOMIC DNA]</scope>
    <source>
        <strain evidence="3">JCM 17494</strain>
    </source>
</reference>
<feature type="transmembrane region" description="Helical" evidence="1">
    <location>
        <begin position="116"/>
        <end position="137"/>
    </location>
</feature>
<evidence type="ECO:0000313" key="2">
    <source>
        <dbReference type="EMBL" id="GAA3679346.1"/>
    </source>
</evidence>
<name>A0ABP7C8U4_9PSEU</name>
<evidence type="ECO:0000256" key="1">
    <source>
        <dbReference type="SAM" id="Phobius"/>
    </source>
</evidence>
<sequence length="207" mass="22974">MAVLEWLPPHPEFLLLVVLAGTAIAWWIGQCAHLWATAGRTTLPVMAAVLGAAWLALSSWFIWWQSDGTLYTLGTMVDTGQVREVLAHGLGGPAADHALVLSAFASFFPLMHGMSIPALSVASMIALWIVPLPAWIVRPADGTPRWLRRLSTTRVRSWSARHPCRRCAGRCCPAWPAVSWRVPRWWGCRPTCTRGARCLRDRARCSR</sequence>
<keyword evidence="3" id="KW-1185">Reference proteome</keyword>
<feature type="transmembrane region" description="Helical" evidence="1">
    <location>
        <begin position="43"/>
        <end position="63"/>
    </location>
</feature>
<evidence type="ECO:0000313" key="3">
    <source>
        <dbReference type="Proteomes" id="UP001500711"/>
    </source>
</evidence>
<keyword evidence="1" id="KW-0472">Membrane</keyword>
<comment type="caution">
    <text evidence="2">The sequence shown here is derived from an EMBL/GenBank/DDBJ whole genome shotgun (WGS) entry which is preliminary data.</text>
</comment>
<feature type="transmembrane region" description="Helical" evidence="1">
    <location>
        <begin position="13"/>
        <end position="36"/>
    </location>
</feature>
<dbReference type="EMBL" id="BAABBE010000035">
    <property type="protein sequence ID" value="GAA3679346.1"/>
    <property type="molecule type" value="Genomic_DNA"/>
</dbReference>
<organism evidence="2 3">
    <name type="scientific">Lentzea roselyniae</name>
    <dbReference type="NCBI Taxonomy" id="531940"/>
    <lineage>
        <taxon>Bacteria</taxon>
        <taxon>Bacillati</taxon>
        <taxon>Actinomycetota</taxon>
        <taxon>Actinomycetes</taxon>
        <taxon>Pseudonocardiales</taxon>
        <taxon>Pseudonocardiaceae</taxon>
        <taxon>Lentzea</taxon>
    </lineage>
</organism>